<accession>A0A0H0XQQ2</accession>
<comment type="caution">
    <text evidence="2">The sequence shown here is derived from an EMBL/GenBank/DDBJ whole genome shotgun (WGS) entry which is preliminary data.</text>
</comment>
<evidence type="ECO:0000313" key="3">
    <source>
        <dbReference type="Proteomes" id="UP000053455"/>
    </source>
</evidence>
<evidence type="ECO:0000256" key="1">
    <source>
        <dbReference type="SAM" id="Phobius"/>
    </source>
</evidence>
<sequence length="99" mass="11116">MISRKESDIKLCQQCPECAAAVPFSKTQMHLGKPFKCGGCDRALRIDRNYWIPLLALVTFFRFKNDISGFLEGAILVLSLFAAIYALTAIFMQPKLVKS</sequence>
<dbReference type="OrthoDB" id="7597331at2"/>
<keyword evidence="1" id="KW-0472">Membrane</keyword>
<organism evidence="2 3">
    <name type="scientific">Aurantiacibacter marinus</name>
    <dbReference type="NCBI Taxonomy" id="874156"/>
    <lineage>
        <taxon>Bacteria</taxon>
        <taxon>Pseudomonadati</taxon>
        <taxon>Pseudomonadota</taxon>
        <taxon>Alphaproteobacteria</taxon>
        <taxon>Sphingomonadales</taxon>
        <taxon>Erythrobacteraceae</taxon>
        <taxon>Aurantiacibacter</taxon>
    </lineage>
</organism>
<keyword evidence="1" id="KW-0812">Transmembrane</keyword>
<dbReference type="EMBL" id="LBHU01000001">
    <property type="protein sequence ID" value="KLI64918.1"/>
    <property type="molecule type" value="Genomic_DNA"/>
</dbReference>
<dbReference type="RefSeq" id="WP_156167322.1">
    <property type="nucleotide sequence ID" value="NZ_LBHU01000001.1"/>
</dbReference>
<dbReference type="PATRIC" id="fig|874156.12.peg.1100"/>
<dbReference type="AlphaFoldDB" id="A0A0H0XQQ2"/>
<evidence type="ECO:0000313" key="2">
    <source>
        <dbReference type="EMBL" id="KLI64918.1"/>
    </source>
</evidence>
<keyword evidence="1" id="KW-1133">Transmembrane helix</keyword>
<reference evidence="2 3" key="1">
    <citation type="submission" date="2015-04" db="EMBL/GenBank/DDBJ databases">
        <title>The draft genome sequence of Erythrobacter marinus HWDM-33.</title>
        <authorList>
            <person name="Zhuang L."/>
            <person name="Liu Y."/>
            <person name="Shao Z."/>
        </authorList>
    </citation>
    <scope>NUCLEOTIDE SEQUENCE [LARGE SCALE GENOMIC DNA]</scope>
    <source>
        <strain evidence="2 3">HWDM-33</strain>
    </source>
</reference>
<name>A0A0H0XQQ2_9SPHN</name>
<proteinExistence type="predicted"/>
<dbReference type="Proteomes" id="UP000053455">
    <property type="component" value="Unassembled WGS sequence"/>
</dbReference>
<feature type="transmembrane region" description="Helical" evidence="1">
    <location>
        <begin position="70"/>
        <end position="92"/>
    </location>
</feature>
<keyword evidence="3" id="KW-1185">Reference proteome</keyword>
<gene>
    <name evidence="2" type="ORF">AAV99_05305</name>
</gene>
<protein>
    <submittedName>
        <fullName evidence="2">Uncharacterized protein</fullName>
    </submittedName>
</protein>